<proteinExistence type="predicted"/>
<feature type="transmembrane region" description="Helical" evidence="9">
    <location>
        <begin position="284"/>
        <end position="308"/>
    </location>
</feature>
<evidence type="ECO:0000256" key="6">
    <source>
        <dbReference type="ARBA" id="ARBA00023136"/>
    </source>
</evidence>
<evidence type="ECO:0000259" key="10">
    <source>
        <dbReference type="PROSITE" id="PS50262"/>
    </source>
</evidence>
<feature type="domain" description="G-protein coupled receptors family 1 profile" evidence="10">
    <location>
        <begin position="445"/>
        <end position="679"/>
    </location>
</feature>
<comment type="caution">
    <text evidence="11">The sequence shown here is derived from an EMBL/GenBank/DDBJ whole genome shotgun (WGS) entry which is preliminary data.</text>
</comment>
<dbReference type="InterPro" id="IPR000276">
    <property type="entry name" value="GPCR_Rhodpsn"/>
</dbReference>
<feature type="transmembrane region" description="Helical" evidence="9">
    <location>
        <begin position="429"/>
        <end position="453"/>
    </location>
</feature>
<feature type="transmembrane region" description="Helical" evidence="9">
    <location>
        <begin position="37"/>
        <end position="57"/>
    </location>
</feature>
<accession>A0ABN8R8L7</accession>
<dbReference type="Proteomes" id="UP001159405">
    <property type="component" value="Unassembled WGS sequence"/>
</dbReference>
<evidence type="ECO:0000313" key="12">
    <source>
        <dbReference type="Proteomes" id="UP001159405"/>
    </source>
</evidence>
<feature type="non-terminal residue" evidence="11">
    <location>
        <position position="691"/>
    </location>
</feature>
<feature type="transmembrane region" description="Helical" evidence="9">
    <location>
        <begin position="77"/>
        <end position="99"/>
    </location>
</feature>
<keyword evidence="8" id="KW-0807">Transducer</keyword>
<dbReference type="Pfam" id="PF00001">
    <property type="entry name" value="7tm_1"/>
    <property type="match status" value="3"/>
</dbReference>
<feature type="transmembrane region" description="Helical" evidence="9">
    <location>
        <begin position="547"/>
        <end position="567"/>
    </location>
</feature>
<comment type="subcellular location">
    <subcellularLocation>
        <location evidence="1">Cell membrane</location>
        <topology evidence="1">Multi-pass membrane protein</topology>
    </subcellularLocation>
</comment>
<dbReference type="SUPFAM" id="SSF81321">
    <property type="entry name" value="Family A G protein-coupled receptor-like"/>
    <property type="match status" value="3"/>
</dbReference>
<keyword evidence="4 9" id="KW-1133">Transmembrane helix</keyword>
<name>A0ABN8R8L7_9CNID</name>
<keyword evidence="6 9" id="KW-0472">Membrane</keyword>
<dbReference type="Gene3D" id="1.20.1070.10">
    <property type="entry name" value="Rhodopsin 7-helix transmembrane proteins"/>
    <property type="match status" value="3"/>
</dbReference>
<feature type="transmembrane region" description="Helical" evidence="9">
    <location>
        <begin position="6"/>
        <end position="25"/>
    </location>
</feature>
<gene>
    <name evidence="11" type="ORF">PLOB_00014366</name>
</gene>
<dbReference type="SMART" id="SM01381">
    <property type="entry name" value="7TM_GPCR_Srsx"/>
    <property type="match status" value="1"/>
</dbReference>
<feature type="transmembrane region" description="Helical" evidence="9">
    <location>
        <begin position="631"/>
        <end position="650"/>
    </location>
</feature>
<feature type="transmembrane region" description="Helical" evidence="9">
    <location>
        <begin position="153"/>
        <end position="174"/>
    </location>
</feature>
<keyword evidence="7" id="KW-0675">Receptor</keyword>
<keyword evidence="5" id="KW-0297">G-protein coupled receptor</keyword>
<feature type="transmembrane region" description="Helical" evidence="9">
    <location>
        <begin position="465"/>
        <end position="488"/>
    </location>
</feature>
<dbReference type="PANTHER" id="PTHR24249">
    <property type="entry name" value="HISTAMINE RECEPTOR-RELATED G-PROTEIN COUPLED RECEPTOR"/>
    <property type="match status" value="1"/>
</dbReference>
<feature type="transmembrane region" description="Helical" evidence="9">
    <location>
        <begin position="120"/>
        <end position="141"/>
    </location>
</feature>
<feature type="non-terminal residue" evidence="11">
    <location>
        <position position="1"/>
    </location>
</feature>
<protein>
    <recommendedName>
        <fullName evidence="10">G-protein coupled receptors family 1 profile domain-containing protein</fullName>
    </recommendedName>
</protein>
<dbReference type="PANTHER" id="PTHR24249:SF421">
    <property type="entry name" value="G-PROTEIN COUPLED RECEPTORS FAMILY 1 PROFILE DOMAIN-CONTAINING PROTEIN"/>
    <property type="match status" value="1"/>
</dbReference>
<evidence type="ECO:0000256" key="5">
    <source>
        <dbReference type="ARBA" id="ARBA00023040"/>
    </source>
</evidence>
<dbReference type="InterPro" id="IPR017452">
    <property type="entry name" value="GPCR_Rhodpsn_7TM"/>
</dbReference>
<evidence type="ECO:0000256" key="3">
    <source>
        <dbReference type="ARBA" id="ARBA00022692"/>
    </source>
</evidence>
<keyword evidence="12" id="KW-1185">Reference proteome</keyword>
<organism evidence="11 12">
    <name type="scientific">Porites lobata</name>
    <dbReference type="NCBI Taxonomy" id="104759"/>
    <lineage>
        <taxon>Eukaryota</taxon>
        <taxon>Metazoa</taxon>
        <taxon>Cnidaria</taxon>
        <taxon>Anthozoa</taxon>
        <taxon>Hexacorallia</taxon>
        <taxon>Scleractinia</taxon>
        <taxon>Fungiina</taxon>
        <taxon>Poritidae</taxon>
        <taxon>Porites</taxon>
    </lineage>
</organism>
<evidence type="ECO:0000256" key="2">
    <source>
        <dbReference type="ARBA" id="ARBA00022475"/>
    </source>
</evidence>
<evidence type="ECO:0000256" key="9">
    <source>
        <dbReference type="SAM" id="Phobius"/>
    </source>
</evidence>
<evidence type="ECO:0000313" key="11">
    <source>
        <dbReference type="EMBL" id="CAH3173794.1"/>
    </source>
</evidence>
<reference evidence="11 12" key="1">
    <citation type="submission" date="2022-05" db="EMBL/GenBank/DDBJ databases">
        <authorList>
            <consortium name="Genoscope - CEA"/>
            <person name="William W."/>
        </authorList>
    </citation>
    <scope>NUCLEOTIDE SEQUENCE [LARGE SCALE GENOMIC DNA]</scope>
</reference>
<feature type="transmembrane region" description="Helical" evidence="9">
    <location>
        <begin position="508"/>
        <end position="526"/>
    </location>
</feature>
<evidence type="ECO:0000256" key="7">
    <source>
        <dbReference type="ARBA" id="ARBA00023170"/>
    </source>
</evidence>
<dbReference type="CDD" id="cd00637">
    <property type="entry name" value="7tm_classA_rhodopsin-like"/>
    <property type="match status" value="2"/>
</dbReference>
<keyword evidence="2" id="KW-1003">Cell membrane</keyword>
<keyword evidence="3 9" id="KW-0812">Transmembrane</keyword>
<evidence type="ECO:0000256" key="1">
    <source>
        <dbReference type="ARBA" id="ARBA00004651"/>
    </source>
</evidence>
<dbReference type="InterPro" id="IPR050569">
    <property type="entry name" value="TAAR"/>
</dbReference>
<feature type="domain" description="G-protein coupled receptors family 1 profile" evidence="10">
    <location>
        <begin position="17"/>
        <end position="389"/>
    </location>
</feature>
<evidence type="ECO:0000256" key="4">
    <source>
        <dbReference type="ARBA" id="ARBA00022989"/>
    </source>
</evidence>
<dbReference type="EMBL" id="CALNXK010000184">
    <property type="protein sequence ID" value="CAH3173794.1"/>
    <property type="molecule type" value="Genomic_DNA"/>
</dbReference>
<sequence length="691" mass="78745">VFTLIISFITCPFMVLFNVMVIMAVKRRRRLQTNSNILLACLAATDALTGLITQPAFILWKTFGLTGGEDHIRASRLIYAAAMQALSACSCFHLMLVTGERLVAIKFTMRYPFIVTKKTITVAVISCWIVSLTPVIFKFMGVPKIRSLAVPGFLLFVVSSCIIFVVFVYAVLYLETRRHHKLIKGRQMPQEEVQKFLKENKALQTTVYVVGAVAVCYLPLALQIANLLKKRTAIIAPEWIRTVVLLNSLLNPLVYCWRQKEIRKFVFKTKTQAVNPHMIEDRQALAFSLFVVSSCIVFVASGYAVLYVETRRHRKLIKIQQMPREEAGRFGKENKALKTTVYVVSALMLCFLPMALRLVIHLMKRPEIISSQWVRTFAMLNSLLNPLIYCCRQEEMRNFSHISSFNPSRLLMANITSGSLKNDHYEVDVATLIINSIACPFTVLLNVLVIMAVKRRRRLQTKTNILLACLAATDALTGLITQPAFILWKTFEITGALNYNPPRVIHSSALRALSVCSCLHLMLVTAERLVAIKFTMNYLYIVSEEKIKVVVILCWVVSLVCEVLKFIKPAKNFSFFFIALTISSCIIFVTFSYVLLYIEGRRHRKLIKTQQIPQEEVEHFAKANKALKTTVYVVGALAVCFSPIALAFITLLLKRPDIFPPLWARTFSMLNSLLNPFIYCWRQKELRKFVF</sequence>
<dbReference type="PRINTS" id="PR00237">
    <property type="entry name" value="GPCRRHODOPSN"/>
</dbReference>
<dbReference type="PROSITE" id="PS50262">
    <property type="entry name" value="G_PROTEIN_RECEP_F1_2"/>
    <property type="match status" value="2"/>
</dbReference>
<feature type="transmembrane region" description="Helical" evidence="9">
    <location>
        <begin position="662"/>
        <end position="681"/>
    </location>
</feature>
<evidence type="ECO:0000256" key="8">
    <source>
        <dbReference type="ARBA" id="ARBA00023224"/>
    </source>
</evidence>
<feature type="transmembrane region" description="Helical" evidence="9">
    <location>
        <begin position="573"/>
        <end position="598"/>
    </location>
</feature>
<feature type="transmembrane region" description="Helical" evidence="9">
    <location>
        <begin position="205"/>
        <end position="225"/>
    </location>
</feature>
<feature type="transmembrane region" description="Helical" evidence="9">
    <location>
        <begin position="339"/>
        <end position="360"/>
    </location>
</feature>